<dbReference type="EMBL" id="JAATJL010000001">
    <property type="protein sequence ID" value="NJC21222.1"/>
    <property type="molecule type" value="Genomic_DNA"/>
</dbReference>
<evidence type="ECO:0000256" key="3">
    <source>
        <dbReference type="SAM" id="MobiDB-lite"/>
    </source>
</evidence>
<gene>
    <name evidence="4" type="ORF">BJ994_000298</name>
</gene>
<accession>A0A846RKP1</accession>
<keyword evidence="5" id="KW-1185">Reference proteome</keyword>
<sequence>MPVDPVSAAPPSFQPGAAERSPKQSMDGEVFMSLLVSQLRNQDPSSPMDTNAMIAQTTQLAMMEKMNEVASLTEEGFFLGMRSAAADLIDREVSYLDDGGETLTGTATAVSYAGPVPIVTVDGEAIALDAIAGIVGDTLPVEPQTLV</sequence>
<feature type="region of interest" description="Disordered" evidence="3">
    <location>
        <begin position="1"/>
        <end position="24"/>
    </location>
</feature>
<dbReference type="InterPro" id="IPR005648">
    <property type="entry name" value="FlgD"/>
</dbReference>
<keyword evidence="4" id="KW-0969">Cilium</keyword>
<proteinExistence type="inferred from homology"/>
<keyword evidence="4" id="KW-0966">Cell projection</keyword>
<dbReference type="RefSeq" id="WP_167990703.1">
    <property type="nucleotide sequence ID" value="NZ_JAATJL010000001.1"/>
</dbReference>
<protein>
    <submittedName>
        <fullName evidence="4">Flagellar basal-body rod modification protein FlgD</fullName>
    </submittedName>
</protein>
<keyword evidence="2" id="KW-1005">Bacterial flagellum biogenesis</keyword>
<name>A0A846RKP1_9MICC</name>
<evidence type="ECO:0000313" key="4">
    <source>
        <dbReference type="EMBL" id="NJC21222.1"/>
    </source>
</evidence>
<dbReference type="GO" id="GO:0044781">
    <property type="term" value="P:bacterial-type flagellum organization"/>
    <property type="evidence" value="ECO:0007669"/>
    <property type="project" value="UniProtKB-KW"/>
</dbReference>
<reference evidence="4 5" key="1">
    <citation type="submission" date="2020-03" db="EMBL/GenBank/DDBJ databases">
        <title>Sequencing the genomes of 1000 actinobacteria strains.</title>
        <authorList>
            <person name="Klenk H.-P."/>
        </authorList>
    </citation>
    <scope>NUCLEOTIDE SEQUENCE [LARGE SCALE GENOMIC DNA]</scope>
    <source>
        <strain evidence="4 5">DSM 16403</strain>
    </source>
</reference>
<evidence type="ECO:0000256" key="2">
    <source>
        <dbReference type="ARBA" id="ARBA00022795"/>
    </source>
</evidence>
<dbReference type="AlphaFoldDB" id="A0A846RKP1"/>
<dbReference type="Proteomes" id="UP000547458">
    <property type="component" value="Unassembled WGS sequence"/>
</dbReference>
<evidence type="ECO:0000313" key="5">
    <source>
        <dbReference type="Proteomes" id="UP000547458"/>
    </source>
</evidence>
<keyword evidence="4" id="KW-0282">Flagellum</keyword>
<dbReference type="Pfam" id="PF03963">
    <property type="entry name" value="FlgD"/>
    <property type="match status" value="1"/>
</dbReference>
<comment type="caution">
    <text evidence="4">The sequence shown here is derived from an EMBL/GenBank/DDBJ whole genome shotgun (WGS) entry which is preliminary data.</text>
</comment>
<comment type="similarity">
    <text evidence="1">Belongs to the FlgD family.</text>
</comment>
<evidence type="ECO:0000256" key="1">
    <source>
        <dbReference type="ARBA" id="ARBA00010577"/>
    </source>
</evidence>
<organism evidence="4 5">
    <name type="scientific">Arthrobacter pigmenti</name>
    <dbReference type="NCBI Taxonomy" id="271432"/>
    <lineage>
        <taxon>Bacteria</taxon>
        <taxon>Bacillati</taxon>
        <taxon>Actinomycetota</taxon>
        <taxon>Actinomycetes</taxon>
        <taxon>Micrococcales</taxon>
        <taxon>Micrococcaceae</taxon>
        <taxon>Arthrobacter</taxon>
    </lineage>
</organism>